<comment type="caution">
    <text evidence="1">The sequence shown here is derived from an EMBL/GenBank/DDBJ whole genome shotgun (WGS) entry which is preliminary data.</text>
</comment>
<protein>
    <submittedName>
        <fullName evidence="1">Uncharacterized protein</fullName>
    </submittedName>
</protein>
<dbReference type="RefSeq" id="WP_160624544.1">
    <property type="nucleotide sequence ID" value="NZ_WUUQ01000001.1"/>
</dbReference>
<reference evidence="1 2" key="1">
    <citation type="submission" date="2019-12" db="EMBL/GenBank/DDBJ databases">
        <authorList>
            <person name="Yang R."/>
        </authorList>
    </citation>
    <scope>NUCLEOTIDE SEQUENCE [LARGE SCALE GENOMIC DNA]</scope>
    <source>
        <strain evidence="1 2">DONG20-135</strain>
    </source>
</reference>
<proteinExistence type="predicted"/>
<keyword evidence="2" id="KW-1185">Reference proteome</keyword>
<dbReference type="Proteomes" id="UP000434036">
    <property type="component" value="Unassembled WGS sequence"/>
</dbReference>
<dbReference type="EMBL" id="WUUQ01000001">
    <property type="protein sequence ID" value="MXQ73123.1"/>
    <property type="molecule type" value="Genomic_DNA"/>
</dbReference>
<gene>
    <name evidence="1" type="ORF">GSF08_04140</name>
</gene>
<dbReference type="AlphaFoldDB" id="A0A6N8U8T0"/>
<reference evidence="1 2" key="2">
    <citation type="submission" date="2020-01" db="EMBL/GenBank/DDBJ databases">
        <title>Clostridiaceae sp. nov. isolated from the gut of human by culturomics.</title>
        <authorList>
            <person name="Chang Y."/>
        </authorList>
    </citation>
    <scope>NUCLEOTIDE SEQUENCE [LARGE SCALE GENOMIC DNA]</scope>
    <source>
        <strain evidence="1 2">DONG20-135</strain>
    </source>
</reference>
<organism evidence="1 2">
    <name type="scientific">Copranaerobaculum intestinale</name>
    <dbReference type="NCBI Taxonomy" id="2692629"/>
    <lineage>
        <taxon>Bacteria</taxon>
        <taxon>Bacillati</taxon>
        <taxon>Bacillota</taxon>
        <taxon>Erysipelotrichia</taxon>
        <taxon>Erysipelotrichales</taxon>
        <taxon>Erysipelotrichaceae</taxon>
        <taxon>Copranaerobaculum</taxon>
    </lineage>
</organism>
<dbReference type="PROSITE" id="PS51257">
    <property type="entry name" value="PROKAR_LIPOPROTEIN"/>
    <property type="match status" value="1"/>
</dbReference>
<name>A0A6N8U8T0_9FIRM</name>
<evidence type="ECO:0000313" key="1">
    <source>
        <dbReference type="EMBL" id="MXQ73123.1"/>
    </source>
</evidence>
<accession>A0A6N8U8T0</accession>
<sequence length="130" mass="14882">MRKTALILFAVLFLSCIVGCGGKEEKDIRSILLDNGFEEEFYDFKDKKGYIFTRDDITFTFFPKEDNSGAKSSTSYNPSYCVLSNTDPDKNSNCDKKAKKKIDSLLKELDLTYEDLDITGTTLYERDNNH</sequence>
<evidence type="ECO:0000313" key="2">
    <source>
        <dbReference type="Proteomes" id="UP000434036"/>
    </source>
</evidence>